<sequence length="140" mass="14711">MTERDTATCTSDVSVEKLSPGNRLLVSRMTTGFPHGGKMKRCTTVLFGTVTAIALLMSTSPAAGAATGEVVVYTAEIVPLDVYEHPRGCYAIPVGAHVLTNRTNLPVLVYGTPGCFGFPVLTVEENWGSHVPPAAASFSV</sequence>
<gene>
    <name evidence="1" type="ORF">NZH93_20275</name>
</gene>
<evidence type="ECO:0000313" key="1">
    <source>
        <dbReference type="EMBL" id="MCS7479204.1"/>
    </source>
</evidence>
<dbReference type="EMBL" id="JANYMP010000009">
    <property type="protein sequence ID" value="MCS7479204.1"/>
    <property type="molecule type" value="Genomic_DNA"/>
</dbReference>
<comment type="caution">
    <text evidence="1">The sequence shown here is derived from an EMBL/GenBank/DDBJ whole genome shotgun (WGS) entry which is preliminary data.</text>
</comment>
<keyword evidence="2" id="KW-1185">Reference proteome</keyword>
<dbReference type="Proteomes" id="UP001141259">
    <property type="component" value="Unassembled WGS sequence"/>
</dbReference>
<dbReference type="AlphaFoldDB" id="A0A9X3A141"/>
<dbReference type="RefSeq" id="WP_259624709.1">
    <property type="nucleotide sequence ID" value="NZ_JANYMP010000009.1"/>
</dbReference>
<protein>
    <submittedName>
        <fullName evidence="1">Uncharacterized protein</fullName>
    </submittedName>
</protein>
<accession>A0A9X3A141</accession>
<reference evidence="1" key="1">
    <citation type="submission" date="2022-08" db="EMBL/GenBank/DDBJ databases">
        <authorList>
            <person name="Tistechok S."/>
            <person name="Samborskyy M."/>
            <person name="Roman I."/>
        </authorList>
    </citation>
    <scope>NUCLEOTIDE SEQUENCE</scope>
    <source>
        <strain evidence="1">DSM 103496</strain>
    </source>
</reference>
<organism evidence="1 2">
    <name type="scientific">Umezawaea endophytica</name>
    <dbReference type="NCBI Taxonomy" id="1654476"/>
    <lineage>
        <taxon>Bacteria</taxon>
        <taxon>Bacillati</taxon>
        <taxon>Actinomycetota</taxon>
        <taxon>Actinomycetes</taxon>
        <taxon>Pseudonocardiales</taxon>
        <taxon>Pseudonocardiaceae</taxon>
        <taxon>Umezawaea</taxon>
    </lineage>
</organism>
<name>A0A9X3A141_9PSEU</name>
<proteinExistence type="predicted"/>
<evidence type="ECO:0000313" key="2">
    <source>
        <dbReference type="Proteomes" id="UP001141259"/>
    </source>
</evidence>